<accession>A0A5R9KV79</accession>
<dbReference type="Proteomes" id="UP000306402">
    <property type="component" value="Unassembled WGS sequence"/>
</dbReference>
<dbReference type="OrthoDB" id="9800680at2"/>
<dbReference type="Pfam" id="PF00908">
    <property type="entry name" value="dTDP_sugar_isom"/>
    <property type="match status" value="1"/>
</dbReference>
<feature type="site" description="Participates in a stacking interaction with the thymidine ring of dTDP-4-oxo-6-deoxyglucose" evidence="8">
    <location>
        <position position="155"/>
    </location>
</feature>
<dbReference type="InterPro" id="IPR011051">
    <property type="entry name" value="RmlC_Cupin_sf"/>
</dbReference>
<sequence>MLQTSKWTVSGAIKDPKSITAEWSPINMALIDGVQVKEVKNVIKNNGHLTEIYRMDWALDDLSVDQIFQVSLNPNGISAWHAHEVTTDKIFVTSGSIKVVLYDGREGSPTYGKINEFRCGALRPMLIVIPPKIWHGIQNYTSEPGALLNIVDKAYQYDDPDHWRLPSDSPEIPYTFQ</sequence>
<dbReference type="EC" id="5.1.3.13" evidence="3"/>
<evidence type="ECO:0000256" key="2">
    <source>
        <dbReference type="ARBA" id="ARBA00001997"/>
    </source>
</evidence>
<dbReference type="AlphaFoldDB" id="A0A5R9KV79"/>
<evidence type="ECO:0000256" key="3">
    <source>
        <dbReference type="ARBA" id="ARBA00012098"/>
    </source>
</evidence>
<dbReference type="Gene3D" id="2.60.120.10">
    <property type="entry name" value="Jelly Rolls"/>
    <property type="match status" value="1"/>
</dbReference>
<dbReference type="GO" id="GO:0000271">
    <property type="term" value="P:polysaccharide biosynthetic process"/>
    <property type="evidence" value="ECO:0007669"/>
    <property type="project" value="TreeGrafter"/>
</dbReference>
<comment type="function">
    <text evidence="2">Catalyzes the epimerization of the C3' and C5'positions of dTDP-6-deoxy-D-xylo-4-hexulose, forming dTDP-6-deoxy-L-lyxo-4-hexulose.</text>
</comment>
<comment type="caution">
    <text evidence="9">The sequence shown here is derived from an EMBL/GenBank/DDBJ whole genome shotgun (WGS) entry which is preliminary data.</text>
</comment>
<dbReference type="CDD" id="cd02208">
    <property type="entry name" value="cupin_RmlC-like"/>
    <property type="match status" value="1"/>
</dbReference>
<proteinExistence type="predicted"/>
<evidence type="ECO:0000256" key="8">
    <source>
        <dbReference type="PIRSR" id="PIRSR600888-3"/>
    </source>
</evidence>
<evidence type="ECO:0000256" key="4">
    <source>
        <dbReference type="ARBA" id="ARBA00019595"/>
    </source>
</evidence>
<evidence type="ECO:0000256" key="5">
    <source>
        <dbReference type="ARBA" id="ARBA00029758"/>
    </source>
</evidence>
<dbReference type="EMBL" id="VCEJ01000004">
    <property type="protein sequence ID" value="TLV00068.1"/>
    <property type="molecule type" value="Genomic_DNA"/>
</dbReference>
<dbReference type="InterPro" id="IPR014710">
    <property type="entry name" value="RmlC-like_jellyroll"/>
</dbReference>
<keyword evidence="10" id="KW-1185">Reference proteome</keyword>
<evidence type="ECO:0000313" key="10">
    <source>
        <dbReference type="Proteomes" id="UP000306402"/>
    </source>
</evidence>
<name>A0A5R9KV79_9BACT</name>
<dbReference type="PANTHER" id="PTHR21047">
    <property type="entry name" value="DTDP-6-DEOXY-D-GLUCOSE-3,5 EPIMERASE"/>
    <property type="match status" value="1"/>
</dbReference>
<reference evidence="9 10" key="1">
    <citation type="submission" date="2019-05" db="EMBL/GenBank/DDBJ databases">
        <authorList>
            <person name="Qu J.-H."/>
        </authorList>
    </citation>
    <scope>NUCLEOTIDE SEQUENCE [LARGE SCALE GENOMIC DNA]</scope>
    <source>
        <strain evidence="9 10">T17</strain>
    </source>
</reference>
<evidence type="ECO:0000256" key="6">
    <source>
        <dbReference type="ARBA" id="ARBA00031424"/>
    </source>
</evidence>
<gene>
    <name evidence="9" type="ORF">FEN17_11170</name>
</gene>
<dbReference type="RefSeq" id="WP_138365450.1">
    <property type="nucleotide sequence ID" value="NZ_VCEJ01000004.1"/>
</dbReference>
<protein>
    <recommendedName>
        <fullName evidence="4">dTDP-4-dehydrorhamnose 3,5-epimerase</fullName>
        <ecNumber evidence="3">5.1.3.13</ecNumber>
    </recommendedName>
    <alternativeName>
        <fullName evidence="6">Thymidine diphospho-4-keto-rhamnose 3,5-epimerase</fullName>
    </alternativeName>
    <alternativeName>
        <fullName evidence="5">dTDP-4-keto-6-deoxyglucose 3,5-epimerase</fullName>
    </alternativeName>
    <alternativeName>
        <fullName evidence="7">dTDP-6-deoxy-D-xylo-4-hexulose 3,5-epimerase</fullName>
    </alternativeName>
</protein>
<dbReference type="GO" id="GO:0005829">
    <property type="term" value="C:cytosol"/>
    <property type="evidence" value="ECO:0007669"/>
    <property type="project" value="TreeGrafter"/>
</dbReference>
<evidence type="ECO:0000313" key="9">
    <source>
        <dbReference type="EMBL" id="TLV00068.1"/>
    </source>
</evidence>
<comment type="catalytic activity">
    <reaction evidence="1">
        <text>dTDP-4-dehydro-6-deoxy-alpha-D-glucose = dTDP-4-dehydro-beta-L-rhamnose</text>
        <dbReference type="Rhea" id="RHEA:16969"/>
        <dbReference type="ChEBI" id="CHEBI:57649"/>
        <dbReference type="ChEBI" id="CHEBI:62830"/>
        <dbReference type="EC" id="5.1.3.13"/>
    </reaction>
</comment>
<evidence type="ECO:0000256" key="1">
    <source>
        <dbReference type="ARBA" id="ARBA00001298"/>
    </source>
</evidence>
<organism evidence="9 10">
    <name type="scientific">Dyadobacter luticola</name>
    <dbReference type="NCBI Taxonomy" id="1979387"/>
    <lineage>
        <taxon>Bacteria</taxon>
        <taxon>Pseudomonadati</taxon>
        <taxon>Bacteroidota</taxon>
        <taxon>Cytophagia</taxon>
        <taxon>Cytophagales</taxon>
        <taxon>Spirosomataceae</taxon>
        <taxon>Dyadobacter</taxon>
    </lineage>
</organism>
<dbReference type="PANTHER" id="PTHR21047:SF2">
    <property type="entry name" value="THYMIDINE DIPHOSPHO-4-KETO-RHAMNOSE 3,5-EPIMERASE"/>
    <property type="match status" value="1"/>
</dbReference>
<dbReference type="InterPro" id="IPR000888">
    <property type="entry name" value="RmlC-like"/>
</dbReference>
<dbReference type="GO" id="GO:0008830">
    <property type="term" value="F:dTDP-4-dehydrorhamnose 3,5-epimerase activity"/>
    <property type="evidence" value="ECO:0007669"/>
    <property type="project" value="UniProtKB-EC"/>
</dbReference>
<evidence type="ECO:0000256" key="7">
    <source>
        <dbReference type="ARBA" id="ARBA00033311"/>
    </source>
</evidence>
<dbReference type="SUPFAM" id="SSF51182">
    <property type="entry name" value="RmlC-like cupins"/>
    <property type="match status" value="1"/>
</dbReference>